<dbReference type="EMBL" id="AP021861">
    <property type="protein sequence ID" value="BBO31267.1"/>
    <property type="molecule type" value="Genomic_DNA"/>
</dbReference>
<feature type="compositionally biased region" description="Basic residues" evidence="1">
    <location>
        <begin position="147"/>
        <end position="157"/>
    </location>
</feature>
<keyword evidence="4" id="KW-1185">Reference proteome</keyword>
<name>A0A5K7X5Y6_9BACT</name>
<keyword evidence="2" id="KW-1133">Transmembrane helix</keyword>
<feature type="compositionally biased region" description="Low complexity" evidence="1">
    <location>
        <begin position="112"/>
        <end position="146"/>
    </location>
</feature>
<dbReference type="RefSeq" id="WP_152097437.1">
    <property type="nucleotide sequence ID" value="NZ_AP021861.1"/>
</dbReference>
<keyword evidence="2" id="KW-0812">Transmembrane</keyword>
<evidence type="ECO:0000256" key="2">
    <source>
        <dbReference type="SAM" id="Phobius"/>
    </source>
</evidence>
<evidence type="ECO:0000256" key="1">
    <source>
        <dbReference type="SAM" id="MobiDB-lite"/>
    </source>
</evidence>
<feature type="transmembrane region" description="Helical" evidence="2">
    <location>
        <begin position="206"/>
        <end position="233"/>
    </location>
</feature>
<dbReference type="KEGG" id="lpav:PLANPX_0879"/>
<feature type="transmembrane region" description="Helical" evidence="2">
    <location>
        <begin position="179"/>
        <end position="200"/>
    </location>
</feature>
<dbReference type="AlphaFoldDB" id="A0A5K7X5Y6"/>
<feature type="transmembrane region" description="Helical" evidence="2">
    <location>
        <begin position="287"/>
        <end position="306"/>
    </location>
</feature>
<proteinExistence type="predicted"/>
<feature type="transmembrane region" description="Helical" evidence="2">
    <location>
        <begin position="254"/>
        <end position="275"/>
    </location>
</feature>
<organism evidence="3 4">
    <name type="scientific">Lacipirellula parvula</name>
    <dbReference type="NCBI Taxonomy" id="2650471"/>
    <lineage>
        <taxon>Bacteria</taxon>
        <taxon>Pseudomonadati</taxon>
        <taxon>Planctomycetota</taxon>
        <taxon>Planctomycetia</taxon>
        <taxon>Pirellulales</taxon>
        <taxon>Lacipirellulaceae</taxon>
        <taxon>Lacipirellula</taxon>
    </lineage>
</organism>
<feature type="compositionally biased region" description="Low complexity" evidence="1">
    <location>
        <begin position="90"/>
        <end position="99"/>
    </location>
</feature>
<sequence>MADISNDHLHPLHCEVCQTLMYATDDQVGTQLKCPDCGHLNLARPRPAKRPPPRVMVDDGDEYQLDETHVPPPTPVLTSIESREAEGRAAARARMGVRALEPDPFDDDVEEPAAQPAAKPASRSRPANAPAANSPAPRPAAAPSQSARKKPQRSRHRPAVPVVQGVFSMIFSAEVMVRWVALSLTLTGLLFLLASAVNAMGTQALYLLPFYAGGCIVAGFWMISAAPLFVAIITESSGGADELHDPPGWMALDYAETGFIIIATMLSALPGWLATKAAVGIPDEQRFALAAAIWLIVFPFIVLSALEQGSMFAIFSPRIAASVVRCFIPWATFYIVSALAVAAAGGVTYFLLSQANLLALFPIPWLAVALVLLYMRLIGRLGWWIADAMPPPAEAPKE</sequence>
<accession>A0A5K7X5Y6</accession>
<feature type="region of interest" description="Disordered" evidence="1">
    <location>
        <begin position="64"/>
        <end position="157"/>
    </location>
</feature>
<gene>
    <name evidence="3" type="ORF">PLANPX_0879</name>
</gene>
<feature type="transmembrane region" description="Helical" evidence="2">
    <location>
        <begin position="327"/>
        <end position="351"/>
    </location>
</feature>
<dbReference type="Proteomes" id="UP000326837">
    <property type="component" value="Chromosome"/>
</dbReference>
<protein>
    <submittedName>
        <fullName evidence="3">Uncharacterized protein</fullName>
    </submittedName>
</protein>
<evidence type="ECO:0000313" key="4">
    <source>
        <dbReference type="Proteomes" id="UP000326837"/>
    </source>
</evidence>
<keyword evidence="2" id="KW-0472">Membrane</keyword>
<feature type="transmembrane region" description="Helical" evidence="2">
    <location>
        <begin position="357"/>
        <end position="375"/>
    </location>
</feature>
<evidence type="ECO:0000313" key="3">
    <source>
        <dbReference type="EMBL" id="BBO31267.1"/>
    </source>
</evidence>
<reference evidence="4" key="1">
    <citation type="submission" date="2019-10" db="EMBL/GenBank/DDBJ databases">
        <title>Lacipirellula parvula gen. nov., sp. nov., representing a lineage of planctomycetes widespread in freshwater anoxic habitats, and description of the family Lacipirellulaceae.</title>
        <authorList>
            <person name="Dedysh S.N."/>
            <person name="Kulichevskaya I.S."/>
            <person name="Beletsky A.V."/>
            <person name="Rakitin A.L."/>
            <person name="Mardanov A.V."/>
            <person name="Ivanova A.A."/>
            <person name="Saltykova V.X."/>
            <person name="Rijpstra W.I.C."/>
            <person name="Sinninghe Damste J.S."/>
            <person name="Ravin N.V."/>
        </authorList>
    </citation>
    <scope>NUCLEOTIDE SEQUENCE [LARGE SCALE GENOMIC DNA]</scope>
    <source>
        <strain evidence="4">PX69</strain>
    </source>
</reference>